<feature type="signal peptide" evidence="1">
    <location>
        <begin position="1"/>
        <end position="22"/>
    </location>
</feature>
<reference evidence="2 3" key="1">
    <citation type="submission" date="2018-06" db="EMBL/GenBank/DDBJ databases">
        <title>Genome sequencing of Flavobacterium.</title>
        <authorList>
            <person name="Baek M.-G."/>
            <person name="Yi H."/>
        </authorList>
    </citation>
    <scope>NUCLEOTIDE SEQUENCE [LARGE SCALE GENOMIC DNA]</scope>
    <source>
        <strain evidence="2 3">HYN0086</strain>
    </source>
</reference>
<name>A0A344LYG1_9FLAO</name>
<dbReference type="Proteomes" id="UP000251561">
    <property type="component" value="Chromosome"/>
</dbReference>
<evidence type="ECO:0000313" key="2">
    <source>
        <dbReference type="EMBL" id="AXB58953.1"/>
    </source>
</evidence>
<keyword evidence="3" id="KW-1185">Reference proteome</keyword>
<evidence type="ECO:0000313" key="3">
    <source>
        <dbReference type="Proteomes" id="UP000251561"/>
    </source>
</evidence>
<feature type="chain" id="PRO_5016797862" description="PKD domain-containing protein" evidence="1">
    <location>
        <begin position="23"/>
        <end position="291"/>
    </location>
</feature>
<accession>A0A344LYG1</accession>
<dbReference type="AlphaFoldDB" id="A0A344LYG1"/>
<sequence length="291" mass="32327">MIMKRILYIVLAAVTISSFLFSCEPVEDRESLPAVTQTPETLEFSITQNTAKKNEVILKNDDPTVIPYWRYVDGNGNELGHSNKSDDKVNFPFAGKYTIFYTAFVRGGSVEAAPVTVDVPENDDAFFSDPRWTKLTNGQAGKTWVLYMTAPLEFIGNTPSYVNREVSGPGWWPNLTDISWAGLENKDWGEITFDLDGGYNVSVTQTNPALGNTQKTTKVGTFNFSLTAGETNDRISFNGGTEMLHPSEPSYFSPSFSFTNVKIVELTDTSLCFIAIRADGDYLIYHLVPKS</sequence>
<dbReference type="PROSITE" id="PS51257">
    <property type="entry name" value="PROKAR_LIPOPROTEIN"/>
    <property type="match status" value="1"/>
</dbReference>
<evidence type="ECO:0008006" key="4">
    <source>
        <dbReference type="Google" id="ProtNLM"/>
    </source>
</evidence>
<keyword evidence="1" id="KW-0732">Signal</keyword>
<protein>
    <recommendedName>
        <fullName evidence="4">PKD domain-containing protein</fullName>
    </recommendedName>
</protein>
<dbReference type="EMBL" id="CP030261">
    <property type="protein sequence ID" value="AXB58953.1"/>
    <property type="molecule type" value="Genomic_DNA"/>
</dbReference>
<dbReference type="KEGG" id="ffl:HYN86_03555"/>
<proteinExistence type="predicted"/>
<evidence type="ECO:0000256" key="1">
    <source>
        <dbReference type="SAM" id="SignalP"/>
    </source>
</evidence>
<dbReference type="OrthoDB" id="646668at2"/>
<gene>
    <name evidence="2" type="ORF">HYN86_03555</name>
</gene>
<organism evidence="2 3">
    <name type="scientific">Flavobacterium fluviale</name>
    <dbReference type="NCBI Taxonomy" id="2249356"/>
    <lineage>
        <taxon>Bacteria</taxon>
        <taxon>Pseudomonadati</taxon>
        <taxon>Bacteroidota</taxon>
        <taxon>Flavobacteriia</taxon>
        <taxon>Flavobacteriales</taxon>
        <taxon>Flavobacteriaceae</taxon>
        <taxon>Flavobacterium</taxon>
    </lineage>
</organism>